<gene>
    <name evidence="1" type="primary">LOC102595027</name>
</gene>
<dbReference type="OrthoDB" id="1277617at2759"/>
<dbReference type="ExpressionAtlas" id="M1B1V2">
    <property type="expression patterns" value="baseline"/>
</dbReference>
<reference evidence="1" key="2">
    <citation type="submission" date="2015-06" db="UniProtKB">
        <authorList>
            <consortium name="EnsemblPlants"/>
        </authorList>
    </citation>
    <scope>IDENTIFICATION</scope>
    <source>
        <strain evidence="1">DM1-3 516 R44</strain>
    </source>
</reference>
<dbReference type="EnsemblPlants" id="PGSC0003DMT400035132">
    <property type="protein sequence ID" value="PGSC0003DMT400035132"/>
    <property type="gene ID" value="PGSC0003DMG400013506"/>
</dbReference>
<dbReference type="Proteomes" id="UP000011115">
    <property type="component" value="Unassembled WGS sequence"/>
</dbReference>
<organism evidence="1 2">
    <name type="scientific">Solanum tuberosum</name>
    <name type="common">Potato</name>
    <dbReference type="NCBI Taxonomy" id="4113"/>
    <lineage>
        <taxon>Eukaryota</taxon>
        <taxon>Viridiplantae</taxon>
        <taxon>Streptophyta</taxon>
        <taxon>Embryophyta</taxon>
        <taxon>Tracheophyta</taxon>
        <taxon>Spermatophyta</taxon>
        <taxon>Magnoliopsida</taxon>
        <taxon>eudicotyledons</taxon>
        <taxon>Gunneridae</taxon>
        <taxon>Pentapetalae</taxon>
        <taxon>asterids</taxon>
        <taxon>lamiids</taxon>
        <taxon>Solanales</taxon>
        <taxon>Solanaceae</taxon>
        <taxon>Solanoideae</taxon>
        <taxon>Solaneae</taxon>
        <taxon>Solanum</taxon>
    </lineage>
</organism>
<protein>
    <submittedName>
        <fullName evidence="1">Late blight resistance protein homolog R1B-16</fullName>
    </submittedName>
</protein>
<dbReference type="AlphaFoldDB" id="M1B1V2"/>
<dbReference type="Gramene" id="PGSC0003DMT400035132">
    <property type="protein sequence ID" value="PGSC0003DMT400035132"/>
    <property type="gene ID" value="PGSC0003DMG400013506"/>
</dbReference>
<dbReference type="HOGENOM" id="CLU_2188650_0_0_1"/>
<accession>M1B1V2</accession>
<proteinExistence type="predicted"/>
<reference evidence="2" key="1">
    <citation type="journal article" date="2011" name="Nature">
        <title>Genome sequence and analysis of the tuber crop potato.</title>
        <authorList>
            <consortium name="The Potato Genome Sequencing Consortium"/>
        </authorList>
    </citation>
    <scope>NUCLEOTIDE SEQUENCE [LARGE SCALE GENOMIC DNA]</scope>
    <source>
        <strain evidence="2">cv. DM1-3 516 R44</strain>
    </source>
</reference>
<evidence type="ECO:0000313" key="1">
    <source>
        <dbReference type="EnsemblPlants" id="PGSC0003DMT400035132"/>
    </source>
</evidence>
<name>M1B1V2_SOLTU</name>
<sequence>MRLTKEKGQTMLFIRPLGEGHAQTGRWIFMPNSWKSCNNLVKEVCLPRKCAAISYDVINPQHLWAHKSHLISFGFSVVTLCISKQRYPFQCHHLGSSLFGLLSTSSTCT</sequence>
<keyword evidence="2" id="KW-1185">Reference proteome</keyword>
<evidence type="ECO:0000313" key="2">
    <source>
        <dbReference type="Proteomes" id="UP000011115"/>
    </source>
</evidence>